<name>A0ABU7SWS8_9LACO</name>
<dbReference type="GeneID" id="78511407"/>
<protein>
    <submittedName>
        <fullName evidence="2">Uncharacterized protein</fullName>
    </submittedName>
</protein>
<organism evidence="2 3">
    <name type="scientific">Schleiferilactobacillus harbinensis</name>
    <dbReference type="NCBI Taxonomy" id="304207"/>
    <lineage>
        <taxon>Bacteria</taxon>
        <taxon>Bacillati</taxon>
        <taxon>Bacillota</taxon>
        <taxon>Bacilli</taxon>
        <taxon>Lactobacillales</taxon>
        <taxon>Lactobacillaceae</taxon>
        <taxon>Schleiferilactobacillus</taxon>
    </lineage>
</organism>
<proteinExistence type="predicted"/>
<feature type="region of interest" description="Disordered" evidence="1">
    <location>
        <begin position="1"/>
        <end position="28"/>
    </location>
</feature>
<evidence type="ECO:0000313" key="2">
    <source>
        <dbReference type="EMBL" id="MEE6714794.1"/>
    </source>
</evidence>
<dbReference type="EMBL" id="JAQSGK010000004">
    <property type="protein sequence ID" value="MEE6714794.1"/>
    <property type="molecule type" value="Genomic_DNA"/>
</dbReference>
<sequence>MSQNTHTGVSNNRRPVSQANSKERVAHTTKVLEFLAQRAKADESK</sequence>
<dbReference type="Proteomes" id="UP001330016">
    <property type="component" value="Unassembled WGS sequence"/>
</dbReference>
<comment type="caution">
    <text evidence="2">The sequence shown here is derived from an EMBL/GenBank/DDBJ whole genome shotgun (WGS) entry which is preliminary data.</text>
</comment>
<accession>A0ABU7SWS8</accession>
<feature type="compositionally biased region" description="Polar residues" evidence="1">
    <location>
        <begin position="1"/>
        <end position="20"/>
    </location>
</feature>
<evidence type="ECO:0000256" key="1">
    <source>
        <dbReference type="SAM" id="MobiDB-lite"/>
    </source>
</evidence>
<reference evidence="2 3" key="1">
    <citation type="submission" date="2023-02" db="EMBL/GenBank/DDBJ databases">
        <title>The predominant lactic acid bacteria and yeasts involved in the spontaneous fermentation of millet during the production of the traditional porridge Hausa koko in Ghana.</title>
        <authorList>
            <person name="Atter A."/>
            <person name="Diaz M."/>
        </authorList>
    </citation>
    <scope>NUCLEOTIDE SEQUENCE [LARGE SCALE GENOMIC DNA]</scope>
    <source>
        <strain evidence="2 3">FI11640</strain>
    </source>
</reference>
<keyword evidence="3" id="KW-1185">Reference proteome</keyword>
<gene>
    <name evidence="2" type="ORF">PS435_02880</name>
</gene>
<dbReference type="RefSeq" id="WP_162921621.1">
    <property type="nucleotide sequence ID" value="NZ_BJTX01000018.1"/>
</dbReference>
<evidence type="ECO:0000313" key="3">
    <source>
        <dbReference type="Proteomes" id="UP001330016"/>
    </source>
</evidence>